<comment type="caution">
    <text evidence="2">The sequence shown here is derived from an EMBL/GenBank/DDBJ whole genome shotgun (WGS) entry which is preliminary data.</text>
</comment>
<dbReference type="EMBL" id="JAIWYP010000014">
    <property type="protein sequence ID" value="KAH3706036.1"/>
    <property type="molecule type" value="Genomic_DNA"/>
</dbReference>
<gene>
    <name evidence="2" type="ORF">DPMN_065415</name>
</gene>
<name>A0A9D4BJL3_DREPO</name>
<protein>
    <submittedName>
        <fullName evidence="2">Uncharacterized protein</fullName>
    </submittedName>
</protein>
<reference evidence="2" key="1">
    <citation type="journal article" date="2019" name="bioRxiv">
        <title>The Genome of the Zebra Mussel, Dreissena polymorpha: A Resource for Invasive Species Research.</title>
        <authorList>
            <person name="McCartney M.A."/>
            <person name="Auch B."/>
            <person name="Kono T."/>
            <person name="Mallez S."/>
            <person name="Zhang Y."/>
            <person name="Obille A."/>
            <person name="Becker A."/>
            <person name="Abrahante J.E."/>
            <person name="Garbe J."/>
            <person name="Badalamenti J.P."/>
            <person name="Herman A."/>
            <person name="Mangelson H."/>
            <person name="Liachko I."/>
            <person name="Sullivan S."/>
            <person name="Sone E.D."/>
            <person name="Koren S."/>
            <person name="Silverstein K.A.T."/>
            <person name="Beckman K.B."/>
            <person name="Gohl D.M."/>
        </authorList>
    </citation>
    <scope>NUCLEOTIDE SEQUENCE</scope>
    <source>
        <strain evidence="2">Duluth1</strain>
        <tissue evidence="2">Whole animal</tissue>
    </source>
</reference>
<keyword evidence="3" id="KW-1185">Reference proteome</keyword>
<sequence length="99" mass="11155">MLLGDFNAKVCCDNKHKKRTMGRHGVDVITKNGETLVYLCQQNDLVTRRSTNLHGHHQTVGPRTRSTTSSSPTQGRYIVLNISCVAATVMKNIVRRRDF</sequence>
<dbReference type="AlphaFoldDB" id="A0A9D4BJL3"/>
<proteinExistence type="predicted"/>
<evidence type="ECO:0000313" key="3">
    <source>
        <dbReference type="Proteomes" id="UP000828390"/>
    </source>
</evidence>
<accession>A0A9D4BJL3</accession>
<evidence type="ECO:0000256" key="1">
    <source>
        <dbReference type="SAM" id="MobiDB-lite"/>
    </source>
</evidence>
<evidence type="ECO:0000313" key="2">
    <source>
        <dbReference type="EMBL" id="KAH3706036.1"/>
    </source>
</evidence>
<dbReference type="Proteomes" id="UP000828390">
    <property type="component" value="Unassembled WGS sequence"/>
</dbReference>
<organism evidence="2 3">
    <name type="scientific">Dreissena polymorpha</name>
    <name type="common">Zebra mussel</name>
    <name type="synonym">Mytilus polymorpha</name>
    <dbReference type="NCBI Taxonomy" id="45954"/>
    <lineage>
        <taxon>Eukaryota</taxon>
        <taxon>Metazoa</taxon>
        <taxon>Spiralia</taxon>
        <taxon>Lophotrochozoa</taxon>
        <taxon>Mollusca</taxon>
        <taxon>Bivalvia</taxon>
        <taxon>Autobranchia</taxon>
        <taxon>Heteroconchia</taxon>
        <taxon>Euheterodonta</taxon>
        <taxon>Imparidentia</taxon>
        <taxon>Neoheterodontei</taxon>
        <taxon>Myida</taxon>
        <taxon>Dreissenoidea</taxon>
        <taxon>Dreissenidae</taxon>
        <taxon>Dreissena</taxon>
    </lineage>
</organism>
<feature type="region of interest" description="Disordered" evidence="1">
    <location>
        <begin position="53"/>
        <end position="72"/>
    </location>
</feature>
<feature type="compositionally biased region" description="Low complexity" evidence="1">
    <location>
        <begin position="62"/>
        <end position="72"/>
    </location>
</feature>
<reference evidence="2" key="2">
    <citation type="submission" date="2020-11" db="EMBL/GenBank/DDBJ databases">
        <authorList>
            <person name="McCartney M.A."/>
            <person name="Auch B."/>
            <person name="Kono T."/>
            <person name="Mallez S."/>
            <person name="Becker A."/>
            <person name="Gohl D.M."/>
            <person name="Silverstein K.A.T."/>
            <person name="Koren S."/>
            <person name="Bechman K.B."/>
            <person name="Herman A."/>
            <person name="Abrahante J.E."/>
            <person name="Garbe J."/>
        </authorList>
    </citation>
    <scope>NUCLEOTIDE SEQUENCE</scope>
    <source>
        <strain evidence="2">Duluth1</strain>
        <tissue evidence="2">Whole animal</tissue>
    </source>
</reference>